<feature type="compositionally biased region" description="Basic and acidic residues" evidence="2">
    <location>
        <begin position="1832"/>
        <end position="1843"/>
    </location>
</feature>
<feature type="coiled-coil region" evidence="1">
    <location>
        <begin position="1605"/>
        <end position="1660"/>
    </location>
</feature>
<feature type="region of interest" description="Disordered" evidence="2">
    <location>
        <begin position="1093"/>
        <end position="1153"/>
    </location>
</feature>
<dbReference type="EMBL" id="MU003700">
    <property type="protein sequence ID" value="KAF2809895.1"/>
    <property type="molecule type" value="Genomic_DNA"/>
</dbReference>
<evidence type="ECO:0000313" key="5">
    <source>
        <dbReference type="RefSeq" id="XP_033576859.1"/>
    </source>
</evidence>
<dbReference type="PANTHER" id="PTHR45615:SF66">
    <property type="entry name" value="CARD DOMAIN-CONTAINING PROTEIN"/>
    <property type="match status" value="1"/>
</dbReference>
<evidence type="ECO:0000256" key="2">
    <source>
        <dbReference type="SAM" id="MobiDB-lite"/>
    </source>
</evidence>
<dbReference type="PANTHER" id="PTHR45615">
    <property type="entry name" value="MYOSIN HEAVY CHAIN, NON-MUSCLE"/>
    <property type="match status" value="1"/>
</dbReference>
<reference evidence="3 5" key="1">
    <citation type="journal article" date="2020" name="Stud. Mycol.">
        <title>101 Dothideomycetes genomes: a test case for predicting lifestyles and emergence of pathogens.</title>
        <authorList>
            <person name="Haridas S."/>
            <person name="Albert R."/>
            <person name="Binder M."/>
            <person name="Bloem J."/>
            <person name="Labutti K."/>
            <person name="Salamov A."/>
            <person name="Andreopoulos B."/>
            <person name="Baker S."/>
            <person name="Barry K."/>
            <person name="Bills G."/>
            <person name="Bluhm B."/>
            <person name="Cannon C."/>
            <person name="Castanera R."/>
            <person name="Culley D."/>
            <person name="Daum C."/>
            <person name="Ezra D."/>
            <person name="Gonzalez J."/>
            <person name="Henrissat B."/>
            <person name="Kuo A."/>
            <person name="Liang C."/>
            <person name="Lipzen A."/>
            <person name="Lutzoni F."/>
            <person name="Magnuson J."/>
            <person name="Mondo S."/>
            <person name="Nolan M."/>
            <person name="Ohm R."/>
            <person name="Pangilinan J."/>
            <person name="Park H.-J."/>
            <person name="Ramirez L."/>
            <person name="Alfaro M."/>
            <person name="Sun H."/>
            <person name="Tritt A."/>
            <person name="Yoshinaga Y."/>
            <person name="Zwiers L.-H."/>
            <person name="Turgeon B."/>
            <person name="Goodwin S."/>
            <person name="Spatafora J."/>
            <person name="Crous P."/>
            <person name="Grigoriev I."/>
        </authorList>
    </citation>
    <scope>NUCLEOTIDE SEQUENCE</scope>
    <source>
        <strain evidence="3 5">CBS 304.34</strain>
    </source>
</reference>
<feature type="region of interest" description="Disordered" evidence="2">
    <location>
        <begin position="552"/>
        <end position="571"/>
    </location>
</feature>
<dbReference type="Proteomes" id="UP000504636">
    <property type="component" value="Unplaced"/>
</dbReference>
<evidence type="ECO:0000313" key="4">
    <source>
        <dbReference type="Proteomes" id="UP000504636"/>
    </source>
</evidence>
<feature type="region of interest" description="Disordered" evidence="2">
    <location>
        <begin position="495"/>
        <end position="544"/>
    </location>
</feature>
<gene>
    <name evidence="3 5" type="ORF">BDZ99DRAFT_498141</name>
</gene>
<feature type="region of interest" description="Disordered" evidence="2">
    <location>
        <begin position="135"/>
        <end position="157"/>
    </location>
</feature>
<reference evidence="5" key="3">
    <citation type="submission" date="2025-04" db="UniProtKB">
        <authorList>
            <consortium name="RefSeq"/>
        </authorList>
    </citation>
    <scope>IDENTIFICATION</scope>
    <source>
        <strain evidence="5">CBS 304.34</strain>
    </source>
</reference>
<dbReference type="RefSeq" id="XP_033576859.1">
    <property type="nucleotide sequence ID" value="XM_033723561.1"/>
</dbReference>
<keyword evidence="1" id="KW-0175">Coiled coil</keyword>
<evidence type="ECO:0000313" key="3">
    <source>
        <dbReference type="EMBL" id="KAF2809895.1"/>
    </source>
</evidence>
<protein>
    <submittedName>
        <fullName evidence="3 5">Uncharacterized protein</fullName>
    </submittedName>
</protein>
<dbReference type="GeneID" id="54464454"/>
<feature type="coiled-coil region" evidence="1">
    <location>
        <begin position="857"/>
        <end position="884"/>
    </location>
</feature>
<feature type="compositionally biased region" description="Low complexity" evidence="2">
    <location>
        <begin position="784"/>
        <end position="802"/>
    </location>
</feature>
<sequence length="1843" mass="208350">MDLELSEEQNFLFESQKMAKPSKKTQVASASDSTEATTASTPLTASRDTTSTSLDSNFAPTNLGEPLQSSEGAEALTEPMDQLINAVENEREKLEATVAKFGSQRTDEVADKKVAELEREGVELAALEEDIRRGLEKKQREDEDVPSPPIAQTPPIALPTDNASASTEVESTTPNTLLSSTPIAPPTNLFEPQNPVATELLRNGSQLVFYPGELRPLVTPSYAQSMLIQDRKDTSLDLNMCADVIRDYWAMLQRNPKGSNAEAVAVQKLAAWSKILIGEVEELSDQRGEDWEKRWTAANAGVAKKKAAKEGVDEKPVAQFVIGDMSAENIKKIVQEELAEQKAEKTVDSKTEERQILPPELQQLIRPETIMKLTHIPPYDKLDTQLEIADLWKHLRTEPKDSPFYIMAYDTLVHWTHYLEESERWAVQQNTAQQAPQPSQVAEPIPSGQTPAPTIRLPDPGLYHLIRPEEILSLPLPDEDKARYHGEASALWSKLKTHEKGTAPETSARDSLTKLTSKVREAAREHQRQQPAPQQPPGGYTKGKPVTLAEVEEGRNADNSINEPHRSAKGRTFGEIAVSEFSTPRPQQVGTWTGFNKKTRTQQAYNPANELPMHHHSGFPVCSCPVCVRAAGLQLPPPMYSDTNSYPMPYTNSPLPQYDSYKGPCTFRYEDLYPIPIPYEDEYSIPIPYKDEYPIPYEDVYTIPYKVRRNGPATFPLTSLPEWDPLGPNEPPQYEQVKSVSPPVAASAVKPDPKQELTPPQNLFPNKKQTIPQEPKVDQKPTTKQESTTKQQSTDTTQNTETQFTKNVASVLARFPEPTTLAELLVKREEKLHSFKKDSVKACTTLTDVISQKDQKIETFTELLQQKDKRIEQLEADNETGKKRHEFQLANREEIKEDQQAEIEALKVPNQERMTDRELEMLREVAGVREESEKLRAEKENLQAENEELRVEKQSLQAENARLWGEKENLQVGNEMLQAEGESLRAEKEALRADAEALRARYQNSQAEIKHLRDTTIRNIKKKGVRPEHLFPELQQLFKDAIEENIRTENERLKDHFGKLTADNESLKDKVKRLTGVRKRYARHIDGLHSQRLAHGTSKAKVDNTRTNLEDSKAIKPEVLSDKEPDVEIAPKDTAGEEPNEDQENGQGSEAFPSLLKGQNERQRNELDDLSSLIKKFRVEEEKALLGCKSCEKVTPERETDREYGKTMKAKGTELEKRLMTQSEKIKEFKKAFAESHFPEIGNRITVDQLDALENNTILDRAAEARKAIESLKSENRRLKEASEKNAIAYNRIFQQLAKLQTAQTDLDDLRKIYSETFAELETAQKSLAELRESSNQATLDFDSARREAQELQNALQDSQAALDLLAAEHERVWDKIHGEEDRLADVEDAKQELVAMNEKLKADSENLKADLELAQKQFLQQGNNLTSVIRPNANLEDEKRSLTADVNKLTMELQSAQSQLGQPKGNLDSTEKENQELTAKNEQLTTNVDDLDRELVTSRHKLRQQADQLSSIVDQNVLLGDEKHQLTTDLEDMTAKIEGAHQQLRDLIRKGDLSEQNIRRLTAEKEQLTGEIKNLAMELDSAWKQSAERVAHLNNVLHESQRVSAQLATEHEQLKTKHKILEAEHKRYGGTMEQQASEIRQLKDDYSAASRAATTLQHQNSERLESFQRLSGQVSELRAAHELAGKTVRGLMAENENLKAEYKDACECLHVEEQSSAKWQEKASRLAEIEKERDHVIIEAQDFKARIVAELQESKAELEAEVSAKALAEAKIVELQGALDNERKNNDDLKAQTESLQAWLDHAAEESSKTGTWDEAAEVEDEEWVQLSAEEQQRPEYTDWRP</sequence>
<feature type="coiled-coil region" evidence="1">
    <location>
        <begin position="925"/>
        <end position="1015"/>
    </location>
</feature>
<proteinExistence type="predicted"/>
<feature type="region of interest" description="Disordered" evidence="2">
    <location>
        <begin position="1456"/>
        <end position="1486"/>
    </location>
</feature>
<dbReference type="Gene3D" id="1.10.287.1490">
    <property type="match status" value="1"/>
</dbReference>
<name>A0A6A6YPJ0_9PEZI</name>
<feature type="region of interest" description="Disordered" evidence="2">
    <location>
        <begin position="719"/>
        <end position="802"/>
    </location>
</feature>
<feature type="region of interest" description="Disordered" evidence="2">
    <location>
        <begin position="429"/>
        <end position="459"/>
    </location>
</feature>
<accession>A0A6A6YPJ0</accession>
<keyword evidence="4" id="KW-1185">Reference proteome</keyword>
<feature type="compositionally biased region" description="Polar residues" evidence="2">
    <location>
        <begin position="1477"/>
        <end position="1486"/>
    </location>
</feature>
<evidence type="ECO:0000256" key="1">
    <source>
        <dbReference type="SAM" id="Coils"/>
    </source>
</evidence>
<feature type="region of interest" description="Disordered" evidence="2">
    <location>
        <begin position="1802"/>
        <end position="1843"/>
    </location>
</feature>
<feature type="compositionally biased region" description="Basic and acidic residues" evidence="2">
    <location>
        <begin position="1100"/>
        <end position="1135"/>
    </location>
</feature>
<feature type="compositionally biased region" description="Polar residues" evidence="2">
    <location>
        <begin position="758"/>
        <end position="772"/>
    </location>
</feature>
<organism evidence="3">
    <name type="scientific">Mytilinidion resinicola</name>
    <dbReference type="NCBI Taxonomy" id="574789"/>
    <lineage>
        <taxon>Eukaryota</taxon>
        <taxon>Fungi</taxon>
        <taxon>Dikarya</taxon>
        <taxon>Ascomycota</taxon>
        <taxon>Pezizomycotina</taxon>
        <taxon>Dothideomycetes</taxon>
        <taxon>Pleosporomycetidae</taxon>
        <taxon>Mytilinidiales</taxon>
        <taxon>Mytilinidiaceae</taxon>
        <taxon>Mytilinidion</taxon>
    </lineage>
</organism>
<feature type="region of interest" description="Disordered" evidence="2">
    <location>
        <begin position="1"/>
        <end position="81"/>
    </location>
</feature>
<reference evidence="5" key="2">
    <citation type="submission" date="2020-04" db="EMBL/GenBank/DDBJ databases">
        <authorList>
            <consortium name="NCBI Genome Project"/>
        </authorList>
    </citation>
    <scope>NUCLEOTIDE SEQUENCE</scope>
    <source>
        <strain evidence="5">CBS 304.34</strain>
    </source>
</reference>
<feature type="coiled-coil region" evidence="1">
    <location>
        <begin position="1727"/>
        <end position="1793"/>
    </location>
</feature>
<feature type="compositionally biased region" description="Polar residues" evidence="2">
    <location>
        <begin position="42"/>
        <end position="60"/>
    </location>
</feature>
<feature type="compositionally biased region" description="Basic and acidic residues" evidence="2">
    <location>
        <begin position="496"/>
        <end position="528"/>
    </location>
</feature>
<feature type="compositionally biased region" description="Low complexity" evidence="2">
    <location>
        <begin position="28"/>
        <end position="41"/>
    </location>
</feature>
<feature type="compositionally biased region" description="Polar residues" evidence="2">
    <location>
        <begin position="429"/>
        <end position="440"/>
    </location>
</feature>
<feature type="compositionally biased region" description="Acidic residues" evidence="2">
    <location>
        <begin position="1816"/>
        <end position="1825"/>
    </location>
</feature>